<name>A0ABV0R1Q4_9TELE</name>
<reference evidence="1 2" key="1">
    <citation type="submission" date="2021-06" db="EMBL/GenBank/DDBJ databases">
        <authorList>
            <person name="Palmer J.M."/>
        </authorList>
    </citation>
    <scope>NUCLEOTIDE SEQUENCE [LARGE SCALE GENOMIC DNA]</scope>
    <source>
        <strain evidence="1 2">XC_2019</strain>
        <tissue evidence="1">Muscle</tissue>
    </source>
</reference>
<organism evidence="1 2">
    <name type="scientific">Xenoophorus captivus</name>
    <dbReference type="NCBI Taxonomy" id="1517983"/>
    <lineage>
        <taxon>Eukaryota</taxon>
        <taxon>Metazoa</taxon>
        <taxon>Chordata</taxon>
        <taxon>Craniata</taxon>
        <taxon>Vertebrata</taxon>
        <taxon>Euteleostomi</taxon>
        <taxon>Actinopterygii</taxon>
        <taxon>Neopterygii</taxon>
        <taxon>Teleostei</taxon>
        <taxon>Neoteleostei</taxon>
        <taxon>Acanthomorphata</taxon>
        <taxon>Ovalentaria</taxon>
        <taxon>Atherinomorphae</taxon>
        <taxon>Cyprinodontiformes</taxon>
        <taxon>Goodeidae</taxon>
        <taxon>Xenoophorus</taxon>
    </lineage>
</organism>
<proteinExistence type="predicted"/>
<protein>
    <submittedName>
        <fullName evidence="1">Uncharacterized protein</fullName>
    </submittedName>
</protein>
<evidence type="ECO:0000313" key="2">
    <source>
        <dbReference type="Proteomes" id="UP001434883"/>
    </source>
</evidence>
<accession>A0ABV0R1Q4</accession>
<evidence type="ECO:0000313" key="1">
    <source>
        <dbReference type="EMBL" id="MEQ2201553.1"/>
    </source>
</evidence>
<dbReference type="EMBL" id="JAHRIN010028133">
    <property type="protein sequence ID" value="MEQ2201553.1"/>
    <property type="molecule type" value="Genomic_DNA"/>
</dbReference>
<comment type="caution">
    <text evidence="1">The sequence shown here is derived from an EMBL/GenBank/DDBJ whole genome shotgun (WGS) entry which is preliminary data.</text>
</comment>
<sequence>MLALVLYLGSLSCWKVNLHLSLKSFTDSNRLSSKIAKFAVSPTWLLANCKRDFLWFSFNNGFLPPIDQLYALRLFCCLKWFKTLTAYRRPSPNPEQNPRLANQLKGFYLQV</sequence>
<keyword evidence="2" id="KW-1185">Reference proteome</keyword>
<dbReference type="Proteomes" id="UP001434883">
    <property type="component" value="Unassembled WGS sequence"/>
</dbReference>
<gene>
    <name evidence="1" type="ORF">XENOCAPTIV_014074</name>
</gene>